<evidence type="ECO:0000313" key="2">
    <source>
        <dbReference type="EMBL" id="EFJ01496.1"/>
    </source>
</evidence>
<feature type="region of interest" description="Disordered" evidence="1">
    <location>
        <begin position="65"/>
        <end position="89"/>
    </location>
</feature>
<sequence length="322" mass="36581">MPKVTSTKSARAAIAATTAERSRPINKRDNTRAKAIAEPALKASITEKGTASKKTTRAALPYERPAKAERACTPAVKREGSRLKAERSSANIAGSSSLSGFVSSDPPIDFTAKTPKVLERKFIGDKIVMLRLQLMHDMDQIRLQYRDGTPLPRPNTAAMGFELYDRLNRCPVDWNGYGTPLVYRAHLYKRGSYVLRHKGRDVWEYSTDDWAAYWKEQEELSKVNTDLRDLTRATLTSILQIPYDYKKWDEIMKHIEYGFRNPIEAEVNVLVHAGPNLIGVEPLPYGPDPSAYLPEHLFPRCDLESTHQLREYKRRTGKVYRA</sequence>
<evidence type="ECO:0000313" key="3">
    <source>
        <dbReference type="Proteomes" id="UP000007431"/>
    </source>
</evidence>
<dbReference type="KEGG" id="scm:SCHCO_02747178"/>
<dbReference type="GeneID" id="9585696"/>
<feature type="compositionally biased region" description="Low complexity" evidence="1">
    <location>
        <begin position="1"/>
        <end position="19"/>
    </location>
</feature>
<proteinExistence type="predicted"/>
<reference evidence="2 3" key="1">
    <citation type="journal article" date="2010" name="Nat. Biotechnol.">
        <title>Genome sequence of the model mushroom Schizophyllum commune.</title>
        <authorList>
            <person name="Ohm R.A."/>
            <person name="de Jong J.F."/>
            <person name="Lugones L.G."/>
            <person name="Aerts A."/>
            <person name="Kothe E."/>
            <person name="Stajich J.E."/>
            <person name="de Vries R.P."/>
            <person name="Record E."/>
            <person name="Levasseur A."/>
            <person name="Baker S.E."/>
            <person name="Bartholomew K.A."/>
            <person name="Coutinho P.M."/>
            <person name="Erdmann S."/>
            <person name="Fowler T.J."/>
            <person name="Gathman A.C."/>
            <person name="Lombard V."/>
            <person name="Henrissat B."/>
            <person name="Knabe N."/>
            <person name="Kuees U."/>
            <person name="Lilly W.W."/>
            <person name="Lindquist E."/>
            <person name="Lucas S."/>
            <person name="Magnuson J.K."/>
            <person name="Piumi F."/>
            <person name="Raudaskoski M."/>
            <person name="Salamov A."/>
            <person name="Schmutz J."/>
            <person name="Schwarze F.W.M.R."/>
            <person name="vanKuyk P.A."/>
            <person name="Horton J.S."/>
            <person name="Grigoriev I.V."/>
            <person name="Woesten H.A.B."/>
        </authorList>
    </citation>
    <scope>NUCLEOTIDE SEQUENCE [LARGE SCALE GENOMIC DNA]</scope>
    <source>
        <strain evidence="3">H4-8 / FGSC 9210</strain>
    </source>
</reference>
<dbReference type="VEuPathDB" id="FungiDB:SCHCODRAFT_02747178"/>
<keyword evidence="3" id="KW-1185">Reference proteome</keyword>
<dbReference type="HOGENOM" id="CLU_947157_0_0_1"/>
<dbReference type="RefSeq" id="XP_003036398.1">
    <property type="nucleotide sequence ID" value="XM_003036352.1"/>
</dbReference>
<dbReference type="AlphaFoldDB" id="D8PN09"/>
<protein>
    <submittedName>
        <fullName evidence="2">Uncharacterized protein</fullName>
    </submittedName>
</protein>
<evidence type="ECO:0000256" key="1">
    <source>
        <dbReference type="SAM" id="MobiDB-lite"/>
    </source>
</evidence>
<feature type="compositionally biased region" description="Basic and acidic residues" evidence="1">
    <location>
        <begin position="65"/>
        <end position="87"/>
    </location>
</feature>
<gene>
    <name evidence="2" type="ORF">SCHCODRAFT_102300</name>
</gene>
<dbReference type="OrthoDB" id="10314802at2759"/>
<accession>D8PN09</accession>
<dbReference type="InParanoid" id="D8PN09"/>
<dbReference type="EMBL" id="GL377302">
    <property type="protein sequence ID" value="EFJ01496.1"/>
    <property type="molecule type" value="Genomic_DNA"/>
</dbReference>
<organism evidence="3">
    <name type="scientific">Schizophyllum commune (strain H4-8 / FGSC 9210)</name>
    <name type="common">Split gill fungus</name>
    <dbReference type="NCBI Taxonomy" id="578458"/>
    <lineage>
        <taxon>Eukaryota</taxon>
        <taxon>Fungi</taxon>
        <taxon>Dikarya</taxon>
        <taxon>Basidiomycota</taxon>
        <taxon>Agaricomycotina</taxon>
        <taxon>Agaricomycetes</taxon>
        <taxon>Agaricomycetidae</taxon>
        <taxon>Agaricales</taxon>
        <taxon>Schizophyllaceae</taxon>
        <taxon>Schizophyllum</taxon>
    </lineage>
</organism>
<feature type="non-terminal residue" evidence="2">
    <location>
        <position position="322"/>
    </location>
</feature>
<feature type="region of interest" description="Disordered" evidence="1">
    <location>
        <begin position="1"/>
        <end position="30"/>
    </location>
</feature>
<feature type="compositionally biased region" description="Basic and acidic residues" evidence="1">
    <location>
        <begin position="20"/>
        <end position="30"/>
    </location>
</feature>
<dbReference type="Proteomes" id="UP000007431">
    <property type="component" value="Unassembled WGS sequence"/>
</dbReference>
<name>D8PN09_SCHCM</name>